<dbReference type="AlphaFoldDB" id="A0A6G0YGQ5"/>
<evidence type="ECO:0000313" key="2">
    <source>
        <dbReference type="EMBL" id="KAF0755645.1"/>
    </source>
</evidence>
<proteinExistence type="predicted"/>
<dbReference type="Proteomes" id="UP000478052">
    <property type="component" value="Unassembled WGS sequence"/>
</dbReference>
<feature type="non-terminal residue" evidence="2">
    <location>
        <position position="20"/>
    </location>
</feature>
<sequence>MYCASEKSKIPEIETPPEPL</sequence>
<feature type="compositionally biased region" description="Basic and acidic residues" evidence="1">
    <location>
        <begin position="1"/>
        <end position="12"/>
    </location>
</feature>
<reference evidence="2 3" key="1">
    <citation type="submission" date="2019-08" db="EMBL/GenBank/DDBJ databases">
        <title>Whole genome of Aphis craccivora.</title>
        <authorList>
            <person name="Voronova N.V."/>
            <person name="Shulinski R.S."/>
            <person name="Bandarenka Y.V."/>
            <person name="Zhorov D.G."/>
            <person name="Warner D."/>
        </authorList>
    </citation>
    <scope>NUCLEOTIDE SEQUENCE [LARGE SCALE GENOMIC DNA]</scope>
    <source>
        <strain evidence="2">180601</strain>
        <tissue evidence="2">Whole Body</tissue>
    </source>
</reference>
<name>A0A6G0YGQ5_APHCR</name>
<evidence type="ECO:0000313" key="3">
    <source>
        <dbReference type="Proteomes" id="UP000478052"/>
    </source>
</evidence>
<accession>A0A6G0YGQ5</accession>
<protein>
    <submittedName>
        <fullName evidence="2">Uncharacterized protein</fullName>
    </submittedName>
</protein>
<evidence type="ECO:0000256" key="1">
    <source>
        <dbReference type="SAM" id="MobiDB-lite"/>
    </source>
</evidence>
<gene>
    <name evidence="2" type="ORF">FWK35_00022615</name>
</gene>
<comment type="caution">
    <text evidence="2">The sequence shown here is derived from an EMBL/GenBank/DDBJ whole genome shotgun (WGS) entry which is preliminary data.</text>
</comment>
<organism evidence="2 3">
    <name type="scientific">Aphis craccivora</name>
    <name type="common">Cowpea aphid</name>
    <dbReference type="NCBI Taxonomy" id="307492"/>
    <lineage>
        <taxon>Eukaryota</taxon>
        <taxon>Metazoa</taxon>
        <taxon>Ecdysozoa</taxon>
        <taxon>Arthropoda</taxon>
        <taxon>Hexapoda</taxon>
        <taxon>Insecta</taxon>
        <taxon>Pterygota</taxon>
        <taxon>Neoptera</taxon>
        <taxon>Paraneoptera</taxon>
        <taxon>Hemiptera</taxon>
        <taxon>Sternorrhyncha</taxon>
        <taxon>Aphidomorpha</taxon>
        <taxon>Aphidoidea</taxon>
        <taxon>Aphididae</taxon>
        <taxon>Aphidini</taxon>
        <taxon>Aphis</taxon>
        <taxon>Aphis</taxon>
    </lineage>
</organism>
<keyword evidence="3" id="KW-1185">Reference proteome</keyword>
<dbReference type="EMBL" id="VUJU01004066">
    <property type="protein sequence ID" value="KAF0755645.1"/>
    <property type="molecule type" value="Genomic_DNA"/>
</dbReference>
<feature type="region of interest" description="Disordered" evidence="1">
    <location>
        <begin position="1"/>
        <end position="20"/>
    </location>
</feature>